<evidence type="ECO:0000256" key="1">
    <source>
        <dbReference type="ARBA" id="ARBA00022737"/>
    </source>
</evidence>
<dbReference type="PANTHER" id="PTHR13561">
    <property type="entry name" value="DNA REPLICATION REGULATOR DPB11-RELATED"/>
    <property type="match status" value="1"/>
</dbReference>
<dbReference type="GO" id="GO:0007095">
    <property type="term" value="P:mitotic G2 DNA damage checkpoint signaling"/>
    <property type="evidence" value="ECO:0007669"/>
    <property type="project" value="TreeGrafter"/>
</dbReference>
<dbReference type="CDD" id="cd00027">
    <property type="entry name" value="BRCT"/>
    <property type="match status" value="2"/>
</dbReference>
<dbReference type="Proteomes" id="UP000035681">
    <property type="component" value="Unplaced"/>
</dbReference>
<dbReference type="WBParaSite" id="SSTP_0000896000.1">
    <property type="protein sequence ID" value="SSTP_0000896000.1"/>
    <property type="gene ID" value="SSTP_0000896000"/>
</dbReference>
<protein>
    <submittedName>
        <fullName evidence="6">BRCT domain-containing protein</fullName>
    </submittedName>
    <submittedName>
        <fullName evidence="5">DNA topoisomerase 2-binding protein 1</fullName>
    </submittedName>
</protein>
<dbReference type="SUPFAM" id="SSF52113">
    <property type="entry name" value="BRCT domain"/>
    <property type="match status" value="3"/>
</dbReference>
<dbReference type="Pfam" id="PF12738">
    <property type="entry name" value="PTCB-BRCT"/>
    <property type="match status" value="1"/>
</dbReference>
<keyword evidence="1" id="KW-0677">Repeat</keyword>
<dbReference type="SMART" id="SM00292">
    <property type="entry name" value="BRCT"/>
    <property type="match status" value="4"/>
</dbReference>
<dbReference type="PROSITE" id="PS50172">
    <property type="entry name" value="BRCT"/>
    <property type="match status" value="3"/>
</dbReference>
<dbReference type="Gene3D" id="3.40.50.10190">
    <property type="entry name" value="BRCT domain"/>
    <property type="match status" value="5"/>
</dbReference>
<organism evidence="5">
    <name type="scientific">Strongyloides stercoralis</name>
    <name type="common">Threadworm</name>
    <dbReference type="NCBI Taxonomy" id="6248"/>
    <lineage>
        <taxon>Eukaryota</taxon>
        <taxon>Metazoa</taxon>
        <taxon>Ecdysozoa</taxon>
        <taxon>Nematoda</taxon>
        <taxon>Chromadorea</taxon>
        <taxon>Rhabditida</taxon>
        <taxon>Tylenchina</taxon>
        <taxon>Panagrolaimomorpha</taxon>
        <taxon>Strongyloidoidea</taxon>
        <taxon>Strongyloididae</taxon>
        <taxon>Strongyloides</taxon>
    </lineage>
</organism>
<dbReference type="Pfam" id="PF00533">
    <property type="entry name" value="BRCT"/>
    <property type="match status" value="1"/>
</dbReference>
<proteinExistence type="predicted"/>
<sequence length="900" mass="102141">MSDSGYSFIVIDPKSLSKDDCNWSDKQIESCYEAFEILERNGYSPKWIKEDIAMREVRRRRCYFVFGKFQGTCFDYLASLKIPIYGTPVIIAYKDAKSTQNVLPYPCTPLYSIHFLKKSLTFTGLNLEENEMYTKLFKYMGGDPSNDLMESTDILICNNCDRSSSKYVEMARMKRFICQPKLITETYEKALNMEIFSASNNEYLHKYAVPLFSGMVFCVSGIRPSSRHDIQNIVEKNGGKYTGHMQNGETTHLLCEEASGRKYKKALEWNIVIVKLSWLADSVSSGYLLPYEKYSLTNKIRTCSTPNNSKVPNITIGDENLSSINNEGLKINLEKLDKRLTIFKDKHTPKAGNKSIRRKTSIVLGNATEPCAEDPANERTIDDIIDKYINEETSRQATGLSHDKKQSHGATFAVGDSTSQIFQGKTFRSLDSQKDNFKNKVEKSGGTYVDDTTTIVDYIYFPVNIDSMKIFTNSNCKNKVSDIWLISCLEKKSLLDPLKSPFYVPFYINLDSCHELLKDLIFYVYGFDKFETEAVCECILASGGKIVNDSDISSCFVTHVITCKPVNNLLEKTAFSTSKVVNYIWLTESISNCSLQKEEDFVFNNESRDIMRKDVCWLTWHHENEGSKENDDYNDMFEIFQGRMSIINKTMSLETPLRKMSSLGLNNSVSRSRQDQATSKLTKNIQKNLDIESEDVPDRFSKISTPSALLSGEKMKWKWGSEDLNTTKEAGETELTESFVTNVIDQHLLTMEDDFLNDSSVTRGPTDFSNLVKELEKPNDSTTPKGVSPVAKKRKLSIVLKTAHSSNLTRLVSRRKAAKSTFLKSPFKPGAIQPVEDNSESPLTDPTNVEFAWKDATQRCPSRTQVDSVKESFGRIVENDGTFDDDSNTIFFPLLDENDS</sequence>
<dbReference type="InterPro" id="IPR036420">
    <property type="entry name" value="BRCT_dom_sf"/>
</dbReference>
<dbReference type="AlphaFoldDB" id="A0A0K0EHK5"/>
<feature type="domain" description="BRCT" evidence="3">
    <location>
        <begin position="417"/>
        <end position="496"/>
    </location>
</feature>
<dbReference type="InterPro" id="IPR001357">
    <property type="entry name" value="BRCT_dom"/>
</dbReference>
<name>A0A0K0EHK5_STRER</name>
<feature type="domain" description="BRCT" evidence="3">
    <location>
        <begin position="207"/>
        <end position="296"/>
    </location>
</feature>
<dbReference type="STRING" id="6248.A0A0K0EHK5"/>
<evidence type="ECO:0000259" key="3">
    <source>
        <dbReference type="PROSITE" id="PS50172"/>
    </source>
</evidence>
<feature type="region of interest" description="Disordered" evidence="2">
    <location>
        <begin position="827"/>
        <end position="847"/>
    </location>
</feature>
<evidence type="ECO:0000313" key="6">
    <source>
        <dbReference type="WBParaSite" id="TCONS_00002624.p1"/>
    </source>
</evidence>
<evidence type="ECO:0000313" key="5">
    <source>
        <dbReference type="WBParaSite" id="SSTP_0000896000.1"/>
    </source>
</evidence>
<evidence type="ECO:0000313" key="4">
    <source>
        <dbReference type="Proteomes" id="UP000035681"/>
    </source>
</evidence>
<accession>A0A0K0EHK5</accession>
<keyword evidence="4" id="KW-1185">Reference proteome</keyword>
<evidence type="ECO:0000256" key="2">
    <source>
        <dbReference type="SAM" id="MobiDB-lite"/>
    </source>
</evidence>
<reference evidence="5" key="1">
    <citation type="submission" date="2015-08" db="UniProtKB">
        <authorList>
            <consortium name="WormBaseParasite"/>
        </authorList>
    </citation>
    <scope>IDENTIFICATION</scope>
</reference>
<dbReference type="WBParaSite" id="TCONS_00002624.p1">
    <property type="protein sequence ID" value="TCONS_00002624.p1"/>
    <property type="gene ID" value="XLOC_002457"/>
</dbReference>
<dbReference type="FunFam" id="3.40.50.10190:FF:000010">
    <property type="entry name" value="DNA topoisomerase II binding protein 1"/>
    <property type="match status" value="1"/>
</dbReference>
<dbReference type="PANTHER" id="PTHR13561:SF20">
    <property type="entry name" value="DNA TOPOISOMERASE 2-BINDING PROTEIN 1"/>
    <property type="match status" value="1"/>
</dbReference>
<dbReference type="GO" id="GO:0033314">
    <property type="term" value="P:mitotic DNA replication checkpoint signaling"/>
    <property type="evidence" value="ECO:0007669"/>
    <property type="project" value="TreeGrafter"/>
</dbReference>
<feature type="domain" description="BRCT" evidence="3">
    <location>
        <begin position="512"/>
        <end position="603"/>
    </location>
</feature>
<dbReference type="GO" id="GO:0006270">
    <property type="term" value="P:DNA replication initiation"/>
    <property type="evidence" value="ECO:0007669"/>
    <property type="project" value="TreeGrafter"/>
</dbReference>